<evidence type="ECO:0000313" key="4">
    <source>
        <dbReference type="EMBL" id="RRT71252.1"/>
    </source>
</evidence>
<dbReference type="Pfam" id="PF20431">
    <property type="entry name" value="E_motif"/>
    <property type="match status" value="1"/>
</dbReference>
<evidence type="ECO:0008006" key="7">
    <source>
        <dbReference type="Google" id="ProtNLM"/>
    </source>
</evidence>
<evidence type="ECO:0000313" key="3">
    <source>
        <dbReference type="EMBL" id="KAJ8460470.1"/>
    </source>
</evidence>
<dbReference type="InterPro" id="IPR046848">
    <property type="entry name" value="E_motif"/>
</dbReference>
<dbReference type="GO" id="GO:0003723">
    <property type="term" value="F:RNA binding"/>
    <property type="evidence" value="ECO:0007669"/>
    <property type="project" value="InterPro"/>
</dbReference>
<reference evidence="3 6" key="3">
    <citation type="submission" date="2022-12" db="EMBL/GenBank/DDBJ databases">
        <title>Chromosome-scale assembly of the Ensete ventricosum genome.</title>
        <authorList>
            <person name="Dussert Y."/>
            <person name="Stocks J."/>
            <person name="Wendawek A."/>
            <person name="Woldeyes F."/>
            <person name="Nichols R.A."/>
            <person name="Borrell J.S."/>
        </authorList>
    </citation>
    <scope>NUCLEOTIDE SEQUENCE [LARGE SCALE GENOMIC DNA]</scope>
    <source>
        <strain evidence="6">cv. Maze</strain>
        <strain evidence="3">MazeRef_0001</strain>
        <tissue evidence="3">Seeds</tissue>
    </source>
</reference>
<feature type="repeat" description="PPR" evidence="2">
    <location>
        <begin position="288"/>
        <end position="323"/>
    </location>
</feature>
<sequence>MRVTQAESAAASADRPIRSERSTFEWNALLRRSPPLDALSLYAYSMLPSGARPNKFTFTFLLRAASAAAAAPALLHAHLTVLGLHADPFLRSALIAAYSSSGRRSPAALFVRLAGPHPDVVLRTALVSALARCGLLDAARDAFDAIPDPTPVSFAALISAYAASGRHSDALAALHRTRRAGVPPTEAALVSALSSAANLGAITDGELAHRDALVVFSHRSLSPALGTALLTMYSRCGRLESARRVFDEMPHKDQHSWAAMITALASHGHGAEALRLFDEMLRRGIVPDHVTYVGVLHACSHTGLVDDARRHFDRMLTVYGIEPRVEHYGCLVDALGRGGKVEEAWEVVRRMPMEPAEGVLKSLLSACCSGGFVEYAEWAAEKLVTLDAGHASAYVLLSNMYAGMEQWDDYARIRKLMRLRGVPKESACSSVD</sequence>
<keyword evidence="1" id="KW-0677">Repeat</keyword>
<dbReference type="Proteomes" id="UP000287651">
    <property type="component" value="Unassembled WGS sequence"/>
</dbReference>
<dbReference type="AlphaFoldDB" id="A0A427A4U0"/>
<dbReference type="SUPFAM" id="SSF48452">
    <property type="entry name" value="TPR-like"/>
    <property type="match status" value="1"/>
</dbReference>
<comment type="caution">
    <text evidence="4">The sequence shown here is derived from an EMBL/GenBank/DDBJ whole genome shotgun (WGS) entry which is preliminary data.</text>
</comment>
<evidence type="ECO:0000256" key="1">
    <source>
        <dbReference type="ARBA" id="ARBA00022737"/>
    </source>
</evidence>
<reference evidence="4 5" key="1">
    <citation type="journal article" date="2014" name="Agronomy (Basel)">
        <title>A Draft Genome Sequence for Ensete ventricosum, the Drought-Tolerant Tree Against Hunger.</title>
        <authorList>
            <person name="Harrison J."/>
            <person name="Moore K.A."/>
            <person name="Paszkiewicz K."/>
            <person name="Jones T."/>
            <person name="Grant M."/>
            <person name="Ambacheew D."/>
            <person name="Muzemil S."/>
            <person name="Studholme D.J."/>
        </authorList>
    </citation>
    <scope>NUCLEOTIDE SEQUENCE [LARGE SCALE GENOMIC DNA]</scope>
</reference>
<dbReference type="Gene3D" id="1.25.40.10">
    <property type="entry name" value="Tetratricopeptide repeat domain"/>
    <property type="match status" value="2"/>
</dbReference>
<dbReference type="EMBL" id="JAQQAF010000009">
    <property type="protein sequence ID" value="KAJ8460470.1"/>
    <property type="molecule type" value="Genomic_DNA"/>
</dbReference>
<gene>
    <name evidence="4" type="ORF">B296_00035719</name>
    <name evidence="3" type="ORF">OPV22_033396</name>
</gene>
<dbReference type="GO" id="GO:0009451">
    <property type="term" value="P:RNA modification"/>
    <property type="evidence" value="ECO:0007669"/>
    <property type="project" value="InterPro"/>
</dbReference>
<dbReference type="InterPro" id="IPR046960">
    <property type="entry name" value="PPR_At4g14850-like_plant"/>
</dbReference>
<dbReference type="Proteomes" id="UP001222027">
    <property type="component" value="Unassembled WGS sequence"/>
</dbReference>
<dbReference type="Pfam" id="PF13041">
    <property type="entry name" value="PPR_2"/>
    <property type="match status" value="1"/>
</dbReference>
<organism evidence="4 5">
    <name type="scientific">Ensete ventricosum</name>
    <name type="common">Abyssinian banana</name>
    <name type="synonym">Musa ensete</name>
    <dbReference type="NCBI Taxonomy" id="4639"/>
    <lineage>
        <taxon>Eukaryota</taxon>
        <taxon>Viridiplantae</taxon>
        <taxon>Streptophyta</taxon>
        <taxon>Embryophyta</taxon>
        <taxon>Tracheophyta</taxon>
        <taxon>Spermatophyta</taxon>
        <taxon>Magnoliopsida</taxon>
        <taxon>Liliopsida</taxon>
        <taxon>Zingiberales</taxon>
        <taxon>Musaceae</taxon>
        <taxon>Ensete</taxon>
    </lineage>
</organism>
<keyword evidence="6" id="KW-1185">Reference proteome</keyword>
<evidence type="ECO:0000313" key="5">
    <source>
        <dbReference type="Proteomes" id="UP000287651"/>
    </source>
</evidence>
<dbReference type="Pfam" id="PF01535">
    <property type="entry name" value="PPR"/>
    <property type="match status" value="3"/>
</dbReference>
<dbReference type="PANTHER" id="PTHR47926:SF450">
    <property type="entry name" value="DYW DOMAIN-CONTAINING PROTEIN"/>
    <property type="match status" value="1"/>
</dbReference>
<dbReference type="PANTHER" id="PTHR47926">
    <property type="entry name" value="PENTATRICOPEPTIDE REPEAT-CONTAINING PROTEIN"/>
    <property type="match status" value="1"/>
</dbReference>
<feature type="repeat" description="PPR" evidence="2">
    <location>
        <begin position="253"/>
        <end position="287"/>
    </location>
</feature>
<dbReference type="EMBL" id="AMZH03003760">
    <property type="protein sequence ID" value="RRT71252.1"/>
    <property type="molecule type" value="Genomic_DNA"/>
</dbReference>
<dbReference type="FunFam" id="1.25.40.10:FF:001093">
    <property type="entry name" value="Pentatricopeptide repeat-containing protein At2g34400"/>
    <property type="match status" value="1"/>
</dbReference>
<dbReference type="InterPro" id="IPR011990">
    <property type="entry name" value="TPR-like_helical_dom_sf"/>
</dbReference>
<accession>A0A427A4U0</accession>
<reference evidence="4" key="2">
    <citation type="submission" date="2018-09" db="EMBL/GenBank/DDBJ databases">
        <authorList>
            <person name="Harrison J."/>
            <person name="Moore K.A."/>
            <person name="Paszkiewicz K."/>
            <person name="Jones T."/>
            <person name="Grant M."/>
            <person name="Ambacheew D."/>
            <person name="Muzemil S."/>
            <person name="Studholme D."/>
        </authorList>
    </citation>
    <scope>NUCLEOTIDE SEQUENCE</scope>
</reference>
<proteinExistence type="predicted"/>
<evidence type="ECO:0000313" key="6">
    <source>
        <dbReference type="Proteomes" id="UP001222027"/>
    </source>
</evidence>
<evidence type="ECO:0000256" key="2">
    <source>
        <dbReference type="PROSITE-ProRule" id="PRU00708"/>
    </source>
</evidence>
<protein>
    <recommendedName>
        <fullName evidence="7">Pentacotripeptide-repeat region of PRORP domain-containing protein</fullName>
    </recommendedName>
</protein>
<dbReference type="PROSITE" id="PS51375">
    <property type="entry name" value="PPR"/>
    <property type="match status" value="3"/>
</dbReference>
<dbReference type="OrthoDB" id="185373at2759"/>
<feature type="repeat" description="PPR" evidence="2">
    <location>
        <begin position="150"/>
        <end position="184"/>
    </location>
</feature>
<dbReference type="NCBIfam" id="TIGR00756">
    <property type="entry name" value="PPR"/>
    <property type="match status" value="4"/>
</dbReference>
<name>A0A427A4U0_ENSVE</name>
<dbReference type="InterPro" id="IPR002885">
    <property type="entry name" value="PPR_rpt"/>
</dbReference>